<dbReference type="Pfam" id="PF02361">
    <property type="entry name" value="CbiQ"/>
    <property type="match status" value="1"/>
</dbReference>
<feature type="transmembrane region" description="Helical" evidence="5">
    <location>
        <begin position="227"/>
        <end position="246"/>
    </location>
</feature>
<evidence type="ECO:0000256" key="1">
    <source>
        <dbReference type="ARBA" id="ARBA00004141"/>
    </source>
</evidence>
<reference evidence="6 7" key="1">
    <citation type="submission" date="2019-10" db="EMBL/GenBank/DDBJ databases">
        <title>Genome Sequences from Six Type Strain Members of the Archaeal Family Sulfolobaceae: Acidianus ambivalens, Acidianus infernus, Metallosphaera prunae, Stygiolobus azoricus, Sulfolobus metallicus, and Sulfurisphaera ohwakuensis.</title>
        <authorList>
            <person name="Counts J.A."/>
            <person name="Kelly R.M."/>
        </authorList>
    </citation>
    <scope>NUCLEOTIDE SEQUENCE [LARGE SCALE GENOMIC DNA]</scope>
    <source>
        <strain evidence="6 7">DSM 3191</strain>
    </source>
</reference>
<feature type="transmembrane region" description="Helical" evidence="5">
    <location>
        <begin position="71"/>
        <end position="88"/>
    </location>
</feature>
<feature type="transmembrane region" description="Helical" evidence="5">
    <location>
        <begin position="95"/>
        <end position="115"/>
    </location>
</feature>
<evidence type="ECO:0000313" key="6">
    <source>
        <dbReference type="EMBL" id="MUM64246.1"/>
    </source>
</evidence>
<dbReference type="AlphaFoldDB" id="A0A6A9QGA3"/>
<feature type="transmembrane region" description="Helical" evidence="5">
    <location>
        <begin position="47"/>
        <end position="65"/>
    </location>
</feature>
<dbReference type="InterPro" id="IPR003339">
    <property type="entry name" value="ABC/ECF_trnsptr_transmembrane"/>
</dbReference>
<comment type="subcellular location">
    <subcellularLocation>
        <location evidence="1">Membrane</location>
        <topology evidence="1">Multi-pass membrane protein</topology>
    </subcellularLocation>
</comment>
<protein>
    <recommendedName>
        <fullName evidence="8">Energy-coupling factor transporter transmembrane protein EcfT</fullName>
    </recommendedName>
</protein>
<dbReference type="OrthoDB" id="43252at2157"/>
<keyword evidence="7" id="KW-1185">Reference proteome</keyword>
<proteinExistence type="predicted"/>
<dbReference type="RefSeq" id="WP_155862754.1">
    <property type="nucleotide sequence ID" value="NZ_WFIY01000004.1"/>
</dbReference>
<evidence type="ECO:0000313" key="7">
    <source>
        <dbReference type="Proteomes" id="UP000440125"/>
    </source>
</evidence>
<dbReference type="Proteomes" id="UP000440125">
    <property type="component" value="Unassembled WGS sequence"/>
</dbReference>
<keyword evidence="2 5" id="KW-0812">Transmembrane</keyword>
<evidence type="ECO:0000256" key="3">
    <source>
        <dbReference type="ARBA" id="ARBA00022989"/>
    </source>
</evidence>
<name>A0A6A9QGA3_ACIIN</name>
<evidence type="ECO:0000256" key="4">
    <source>
        <dbReference type="ARBA" id="ARBA00023136"/>
    </source>
</evidence>
<feature type="transmembrane region" description="Helical" evidence="5">
    <location>
        <begin position="181"/>
        <end position="202"/>
    </location>
</feature>
<keyword evidence="3 5" id="KW-1133">Transmembrane helix</keyword>
<gene>
    <name evidence="6" type="ORF">D1867_03045</name>
</gene>
<accession>A0A6A9QGA3</accession>
<feature type="transmembrane region" description="Helical" evidence="5">
    <location>
        <begin position="6"/>
        <end position="26"/>
    </location>
</feature>
<evidence type="ECO:0000256" key="5">
    <source>
        <dbReference type="SAM" id="Phobius"/>
    </source>
</evidence>
<organism evidence="6 7">
    <name type="scientific">Acidianus infernus</name>
    <dbReference type="NCBI Taxonomy" id="12915"/>
    <lineage>
        <taxon>Archaea</taxon>
        <taxon>Thermoproteota</taxon>
        <taxon>Thermoprotei</taxon>
        <taxon>Sulfolobales</taxon>
        <taxon>Sulfolobaceae</taxon>
        <taxon>Acidianus</taxon>
    </lineage>
</organism>
<feature type="transmembrane region" description="Helical" evidence="5">
    <location>
        <begin position="143"/>
        <end position="169"/>
    </location>
</feature>
<comment type="caution">
    <text evidence="6">The sequence shown here is derived from an EMBL/GenBank/DDBJ whole genome shotgun (WGS) entry which is preliminary data.</text>
</comment>
<dbReference type="EMBL" id="WFIY01000004">
    <property type="protein sequence ID" value="MUM64246.1"/>
    <property type="molecule type" value="Genomic_DNA"/>
</dbReference>
<dbReference type="GO" id="GO:0005886">
    <property type="term" value="C:plasma membrane"/>
    <property type="evidence" value="ECO:0007669"/>
    <property type="project" value="UniProtKB-ARBA"/>
</dbReference>
<feature type="transmembrane region" description="Helical" evidence="5">
    <location>
        <begin position="273"/>
        <end position="294"/>
    </location>
</feature>
<dbReference type="CDD" id="cd16914">
    <property type="entry name" value="EcfT"/>
    <property type="match status" value="1"/>
</dbReference>
<sequence length="295" mass="33922">MICIQYLLLPLVYFVTIFLMIKLGYGGLAEIVKYEKRKVVINPISKIIFEIGLFVFLTRGFYTIFSLNNVELLFAFPLLLLSAIFLVLRNKIKCLAYYVGAYLLITAWVEINSFYSYGSTIYTWSCEIARIFGYSTIVTYSSLFHGILFSLYSPTLYITLLGFVFISTTNTSEVIRAFSELRIPLAITLIFSVFVKVIPQALRNMETSYKMTILRGLGYGKPFPIRLFYQLYGLMTVILPVFVYIVKGSRNLAIALETRGYMSKKNRTSLVKIGFHLIDYLLLFISIILFYISFS</sequence>
<keyword evidence="4 5" id="KW-0472">Membrane</keyword>
<evidence type="ECO:0000256" key="2">
    <source>
        <dbReference type="ARBA" id="ARBA00022692"/>
    </source>
</evidence>
<evidence type="ECO:0008006" key="8">
    <source>
        <dbReference type="Google" id="ProtNLM"/>
    </source>
</evidence>